<keyword evidence="4" id="KW-0474">Menaquinone biosynthesis</keyword>
<feature type="binding site" evidence="4">
    <location>
        <position position="234"/>
    </location>
    <ligand>
        <name>Mg(2+)</name>
        <dbReference type="ChEBI" id="CHEBI:18420"/>
    </ligand>
</feature>
<evidence type="ECO:0000313" key="10">
    <source>
        <dbReference type="Proteomes" id="UP000186165"/>
    </source>
</evidence>
<dbReference type="EC" id="4.2.1.113" evidence="4"/>
<dbReference type="Proteomes" id="UP000186165">
    <property type="component" value="Chromosome"/>
</dbReference>
<evidence type="ECO:0000256" key="4">
    <source>
        <dbReference type="HAMAP-Rule" id="MF_00470"/>
    </source>
</evidence>
<comment type="catalytic activity">
    <reaction evidence="4">
        <text>(1R,6R)-6-hydroxy-2-succinyl-cyclohexa-2,4-diene-1-carboxylate = 2-succinylbenzoate + H2O</text>
        <dbReference type="Rhea" id="RHEA:10196"/>
        <dbReference type="ChEBI" id="CHEBI:15377"/>
        <dbReference type="ChEBI" id="CHEBI:18325"/>
        <dbReference type="ChEBI" id="CHEBI:58689"/>
        <dbReference type="EC" id="4.2.1.113"/>
    </reaction>
</comment>
<dbReference type="KEGG" id="hhsr:HSR6_1367"/>
<dbReference type="PANTHER" id="PTHR48073">
    <property type="entry name" value="O-SUCCINYLBENZOATE SYNTHASE-RELATED"/>
    <property type="match status" value="1"/>
</dbReference>
<gene>
    <name evidence="4 7" type="primary">menC</name>
    <name evidence="8" type="ORF">HSR6_1367</name>
    <name evidence="7" type="ORF">HTSR_1294</name>
</gene>
<feature type="region of interest" description="Disordered" evidence="5">
    <location>
        <begin position="33"/>
        <end position="52"/>
    </location>
</feature>
<comment type="similarity">
    <text evidence="4">Belongs to the mandelate racemase/muconate lactonizing enzyme family. MenC type 1 subfamily.</text>
</comment>
<dbReference type="GO" id="GO:0009234">
    <property type="term" value="P:menaquinone biosynthetic process"/>
    <property type="evidence" value="ECO:0007669"/>
    <property type="project" value="UniProtKB-UniRule"/>
</dbReference>
<evidence type="ECO:0000256" key="5">
    <source>
        <dbReference type="SAM" id="MobiDB-lite"/>
    </source>
</evidence>
<dbReference type="EMBL" id="CP016804">
    <property type="protein sequence ID" value="APE95810.1"/>
    <property type="molecule type" value="Genomic_DNA"/>
</dbReference>
<keyword evidence="3 4" id="KW-0456">Lyase</keyword>
<evidence type="ECO:0000313" key="8">
    <source>
        <dbReference type="EMBL" id="APE95810.1"/>
    </source>
</evidence>
<evidence type="ECO:0000313" key="9">
    <source>
        <dbReference type="Proteomes" id="UP000185608"/>
    </source>
</evidence>
<dbReference type="UniPathway" id="UPA00079"/>
<dbReference type="CDD" id="cd03320">
    <property type="entry name" value="OSBS"/>
    <property type="match status" value="1"/>
</dbReference>
<evidence type="ECO:0000256" key="1">
    <source>
        <dbReference type="ARBA" id="ARBA00022723"/>
    </source>
</evidence>
<evidence type="ECO:0000256" key="2">
    <source>
        <dbReference type="ARBA" id="ARBA00022842"/>
    </source>
</evidence>
<dbReference type="GeneID" id="30417896"/>
<dbReference type="KEGG" id="halh:HTSR_1294"/>
<dbReference type="SUPFAM" id="SSF54826">
    <property type="entry name" value="Enolase N-terminal domain-like"/>
    <property type="match status" value="1"/>
</dbReference>
<dbReference type="Pfam" id="PF13378">
    <property type="entry name" value="MR_MLE_C"/>
    <property type="match status" value="1"/>
</dbReference>
<dbReference type="OrthoDB" id="214520at2157"/>
<dbReference type="InterPro" id="IPR010196">
    <property type="entry name" value="OSB_synthase_MenC1"/>
</dbReference>
<name>A0A1D8S539_9EURY</name>
<dbReference type="InterPro" id="IPR029017">
    <property type="entry name" value="Enolase-like_N"/>
</dbReference>
<keyword evidence="1 4" id="KW-0479">Metal-binding</keyword>
<evidence type="ECO:0000259" key="6">
    <source>
        <dbReference type="SMART" id="SM00922"/>
    </source>
</evidence>
<feature type="active site" description="Proton acceptor" evidence="4">
    <location>
        <position position="257"/>
    </location>
</feature>
<accession>A0A1J1ACC9</accession>
<comment type="pathway">
    <text evidence="4">Quinol/quinone metabolism; 1,4-dihydroxy-2-naphthoate biosynthesis; 1,4-dihydroxy-2-naphthoate from chorismate: step 4/7.</text>
</comment>
<dbReference type="GO" id="GO:0000287">
    <property type="term" value="F:magnesium ion binding"/>
    <property type="evidence" value="ECO:0007669"/>
    <property type="project" value="UniProtKB-UniRule"/>
</dbReference>
<dbReference type="STRING" id="1873524.HSR6_1367"/>
<dbReference type="EMBL" id="CP016070">
    <property type="protein sequence ID" value="AOW80471.1"/>
    <property type="molecule type" value="Genomic_DNA"/>
</dbReference>
<dbReference type="GO" id="GO:0043748">
    <property type="term" value="F:O-succinylbenzoate synthase activity"/>
    <property type="evidence" value="ECO:0007669"/>
    <property type="project" value="UniProtKB-EC"/>
</dbReference>
<dbReference type="InterPro" id="IPR013342">
    <property type="entry name" value="Mandelate_racemase_C"/>
</dbReference>
<comment type="cofactor">
    <cofactor evidence="4">
        <name>a divalent metal cation</name>
        <dbReference type="ChEBI" id="CHEBI:60240"/>
    </cofactor>
</comment>
<protein>
    <recommendedName>
        <fullName evidence="4">o-succinylbenzoate synthase</fullName>
        <shortName evidence="4">OSB synthase</shortName>
        <shortName evidence="4">OSBS</shortName>
        <ecNumber evidence="4">4.2.1.113</ecNumber>
    </recommendedName>
    <alternativeName>
        <fullName evidence="4">4-(2'-carboxyphenyl)-4-oxybutyric acid synthase</fullName>
    </alternativeName>
    <alternativeName>
        <fullName evidence="4">o-succinylbenzoic acid synthase</fullName>
    </alternativeName>
</protein>
<dbReference type="SFLD" id="SFLDS00001">
    <property type="entry name" value="Enolase"/>
    <property type="match status" value="1"/>
</dbReference>
<dbReference type="AlphaFoldDB" id="A0A1D8S539"/>
<dbReference type="InterPro" id="IPR036849">
    <property type="entry name" value="Enolase-like_C_sf"/>
</dbReference>
<organism evidence="7 9">
    <name type="scientific">Halodesulfurarchaeum formicicum</name>
    <dbReference type="NCBI Taxonomy" id="1873524"/>
    <lineage>
        <taxon>Archaea</taxon>
        <taxon>Methanobacteriati</taxon>
        <taxon>Methanobacteriota</taxon>
        <taxon>Stenosarchaea group</taxon>
        <taxon>Halobacteria</taxon>
        <taxon>Halobacteriales</taxon>
        <taxon>Halobacteriaceae</taxon>
        <taxon>Halodesulfurarchaeum</taxon>
    </lineage>
</organism>
<evidence type="ECO:0000256" key="3">
    <source>
        <dbReference type="ARBA" id="ARBA00023239"/>
    </source>
</evidence>
<dbReference type="SUPFAM" id="SSF51604">
    <property type="entry name" value="Enolase C-terminal domain-like"/>
    <property type="match status" value="1"/>
</dbReference>
<dbReference type="RefSeq" id="WP_070365159.1">
    <property type="nucleotide sequence ID" value="NZ_CP016070.1"/>
</dbReference>
<keyword evidence="10" id="KW-1185">Reference proteome</keyword>
<dbReference type="PATRIC" id="fig|1855411.3.peg.1293"/>
<reference evidence="10" key="2">
    <citation type="submission" date="2016-08" db="EMBL/GenBank/DDBJ databases">
        <title>Discovery of first anaerobic lithoheterotrophic haloarchae widely represented in hypersaline habitats.</title>
        <authorList>
            <person name="Sorokin D.Y."/>
            <person name="Kublanov I.V."/>
            <person name="Roman P."/>
            <person name="Sinninghe Damste J.S."/>
            <person name="Golyshin P.N."/>
            <person name="Rojo D."/>
            <person name="Ciordia S."/>
            <person name="Mena Md.C."/>
            <person name="Ferrer M."/>
            <person name="Smedile F."/>
            <person name="Messina E."/>
            <person name="La Cono V."/>
            <person name="Yakimov M.M."/>
        </authorList>
    </citation>
    <scope>NUCLEOTIDE SEQUENCE [LARGE SCALE GENOMIC DNA]</scope>
    <source>
        <strain evidence="10">HSR6</strain>
    </source>
</reference>
<comment type="pathway">
    <text evidence="4">Quinol/quinone metabolism; menaquinone biosynthesis.</text>
</comment>
<dbReference type="Gene3D" id="3.30.390.10">
    <property type="entry name" value="Enolase-like, N-terminal domain"/>
    <property type="match status" value="1"/>
</dbReference>
<dbReference type="HAMAP" id="MF_00470">
    <property type="entry name" value="MenC_1"/>
    <property type="match status" value="1"/>
</dbReference>
<proteinExistence type="inferred from homology"/>
<comment type="function">
    <text evidence="4">Converts 2-succinyl-6-hydroxy-2,4-cyclohexadiene-1-carboxylate (SHCHC) to 2-succinylbenzoate (OSB).</text>
</comment>
<dbReference type="SFLD" id="SFLDF00009">
    <property type="entry name" value="o-succinylbenzoate_synthase"/>
    <property type="match status" value="1"/>
</dbReference>
<evidence type="ECO:0000313" key="7">
    <source>
        <dbReference type="EMBL" id="AOW80471.1"/>
    </source>
</evidence>
<accession>A0A1D8S539</accession>
<dbReference type="SMART" id="SM00922">
    <property type="entry name" value="MR_MLE"/>
    <property type="match status" value="1"/>
</dbReference>
<dbReference type="InterPro" id="IPR029065">
    <property type="entry name" value="Enolase_C-like"/>
</dbReference>
<keyword evidence="2 4" id="KW-0460">Magnesium</keyword>
<feature type="domain" description="Mandelate racemase/muconate lactonizing enzyme C-terminal" evidence="6">
    <location>
        <begin position="134"/>
        <end position="230"/>
    </location>
</feature>
<dbReference type="PANTHER" id="PTHR48073:SF2">
    <property type="entry name" value="O-SUCCINYLBENZOATE SYNTHASE"/>
    <property type="match status" value="1"/>
</dbReference>
<feature type="binding site" evidence="4">
    <location>
        <position position="184"/>
    </location>
    <ligand>
        <name>Mg(2+)</name>
        <dbReference type="ChEBI" id="CHEBI:18420"/>
    </ligand>
</feature>
<sequence>MSRVQPYELALDPPLRTARETMQTRRGLLFRVEEGPGGIGDAAPLPPFTESDEESRAALERAADAYDHRGWPAALKVVSDQRDGRLEYPAARHAVSLAMLDWRGRTQAEPLFEQLGGTAGAPVPVNATVGDASPSETAQSVAEARNMGFQAVKVKVGRGPVDRDLERLRAVRERVGSTVSVRVDANGAWSPETATTFLRNAADLDLAAVEQPLPVAETLAHADLRGLGTPIAVDESLAEFPVQELLAANVADWYVLKPMALGGVDVAAGAGRRIARQGGTPICTSIFESVVGRTAAVHLAAALGVTEAAGLATADRLVTDLAEDPAPIEDGVVIPPSGPGLGIGEVGIDG</sequence>
<reference evidence="8" key="3">
    <citation type="journal article" date="2017" name="ISME J.">
        <title>Discovery of anaerobic lithoheterotrophic haloarchaea, ubiquitous in hypersaline habitats.</title>
        <authorList>
            <person name="Sorokin D.Y."/>
            <person name="Messina E."/>
            <person name="Smedile F."/>
            <person name="Roman P."/>
            <person name="Damste J.S.S."/>
            <person name="Ciordia S."/>
            <person name="Mena M.C."/>
            <person name="Ferrer M."/>
            <person name="Golyshin P.N."/>
            <person name="Kublanov I.V."/>
            <person name="Samarov N.I."/>
            <person name="Toshchakov S.V."/>
            <person name="La Cono V."/>
            <person name="Yakimov M.M."/>
        </authorList>
    </citation>
    <scope>NUCLEOTIDE SEQUENCE</scope>
    <source>
        <strain evidence="8">HSR6</strain>
    </source>
</reference>
<dbReference type="SFLD" id="SFLDG00180">
    <property type="entry name" value="muconate_cycloisomerase"/>
    <property type="match status" value="1"/>
</dbReference>
<feature type="active site" description="Proton donor" evidence="4">
    <location>
        <position position="155"/>
    </location>
</feature>
<dbReference type="UniPathway" id="UPA01057">
    <property type="reaction ID" value="UER00165"/>
</dbReference>
<reference evidence="7 9" key="1">
    <citation type="submission" date="2016-06" db="EMBL/GenBank/DDBJ databases">
        <title>Discovery of anaerobic lithoheterotrophic haloarchaeon capable of sulfur respiration by hydrogen and formate.</title>
        <authorList>
            <person name="Sorokin D.Y."/>
            <person name="Kublanov I.V."/>
            <person name="Roman P."/>
            <person name="Sinninghe Damste J.S."/>
            <person name="Golyshin P.N."/>
            <person name="Rojo D."/>
            <person name="Ciordia S."/>
            <person name="Mena Md.C."/>
            <person name="Ferrer M."/>
            <person name="Smedile F."/>
            <person name="Messina E."/>
            <person name="La Cono V."/>
            <person name="Yakimov M.M."/>
        </authorList>
    </citation>
    <scope>NUCLEOTIDE SEQUENCE [LARGE SCALE GENOMIC DNA]</scope>
    <source>
        <strain evidence="7 9">HTSR1</strain>
    </source>
</reference>
<dbReference type="Gene3D" id="3.20.20.120">
    <property type="entry name" value="Enolase-like C-terminal domain"/>
    <property type="match status" value="1"/>
</dbReference>
<feature type="binding site" evidence="4">
    <location>
        <position position="210"/>
    </location>
    <ligand>
        <name>Mg(2+)</name>
        <dbReference type="ChEBI" id="CHEBI:18420"/>
    </ligand>
</feature>
<dbReference type="Proteomes" id="UP000185608">
    <property type="component" value="Chromosome"/>
</dbReference>